<proteinExistence type="predicted"/>
<feature type="region of interest" description="Disordered" evidence="1">
    <location>
        <begin position="49"/>
        <end position="82"/>
    </location>
</feature>
<evidence type="ECO:0000313" key="3">
    <source>
        <dbReference type="EMBL" id="JAG33975.1"/>
    </source>
</evidence>
<feature type="compositionally biased region" description="Low complexity" evidence="1">
    <location>
        <begin position="153"/>
        <end position="162"/>
    </location>
</feature>
<feature type="region of interest" description="Disordered" evidence="1">
    <location>
        <begin position="142"/>
        <end position="196"/>
    </location>
</feature>
<feature type="compositionally biased region" description="Polar residues" evidence="1">
    <location>
        <begin position="169"/>
        <end position="181"/>
    </location>
</feature>
<gene>
    <name evidence="3" type="primary">kup_4</name>
    <name evidence="3" type="ORF">CM83_38858</name>
</gene>
<reference evidence="3" key="2">
    <citation type="submission" date="2014-07" db="EMBL/GenBank/DDBJ databases">
        <authorList>
            <person name="Hull J."/>
        </authorList>
    </citation>
    <scope>NUCLEOTIDE SEQUENCE</scope>
</reference>
<feature type="chain" id="PRO_5002055135" evidence="2">
    <location>
        <begin position="24"/>
        <end position="196"/>
    </location>
</feature>
<sequence>FLGKMWKWYPVLLVAAVLPTIRGDGFFEAHDAPEAFADRIANSIVNLQHSPGNSHSLEQHNRSSAKAEVSEHESRELFSSHRRSAPYIHERHKLLSKASSVVKPASRGSKISKIERGIKQYKHPQRLFDALGKLNPRVFKGQKQHKFAEKHSLSSSKRSGSVKPPPASSKFNNMKRINQPHSIHPLLSIESSHQPF</sequence>
<dbReference type="AlphaFoldDB" id="A0A0A9YWN1"/>
<name>A0A0A9YWN1_LYGHE</name>
<feature type="compositionally biased region" description="Basic and acidic residues" evidence="1">
    <location>
        <begin position="68"/>
        <end position="79"/>
    </location>
</feature>
<evidence type="ECO:0000256" key="2">
    <source>
        <dbReference type="SAM" id="SignalP"/>
    </source>
</evidence>
<feature type="non-terminal residue" evidence="3">
    <location>
        <position position="1"/>
    </location>
</feature>
<feature type="signal peptide" evidence="2">
    <location>
        <begin position="1"/>
        <end position="23"/>
    </location>
</feature>
<accession>A0A0A9YWN1</accession>
<reference evidence="3" key="1">
    <citation type="journal article" date="2014" name="PLoS ONE">
        <title>Transcriptome-Based Identification of ABC Transporters in the Western Tarnished Plant Bug Lygus hesperus.</title>
        <authorList>
            <person name="Hull J.J."/>
            <person name="Chaney K."/>
            <person name="Geib S.M."/>
            <person name="Fabrick J.A."/>
            <person name="Brent C.S."/>
            <person name="Walsh D."/>
            <person name="Lavine L.C."/>
        </authorList>
    </citation>
    <scope>NUCLEOTIDE SEQUENCE</scope>
</reference>
<protein>
    <submittedName>
        <fullName evidence="3">Putative potassium transport system protein kup</fullName>
    </submittedName>
</protein>
<evidence type="ECO:0000256" key="1">
    <source>
        <dbReference type="SAM" id="MobiDB-lite"/>
    </source>
</evidence>
<organism evidence="3">
    <name type="scientific">Lygus hesperus</name>
    <name type="common">Western plant bug</name>
    <dbReference type="NCBI Taxonomy" id="30085"/>
    <lineage>
        <taxon>Eukaryota</taxon>
        <taxon>Metazoa</taxon>
        <taxon>Ecdysozoa</taxon>
        <taxon>Arthropoda</taxon>
        <taxon>Hexapoda</taxon>
        <taxon>Insecta</taxon>
        <taxon>Pterygota</taxon>
        <taxon>Neoptera</taxon>
        <taxon>Paraneoptera</taxon>
        <taxon>Hemiptera</taxon>
        <taxon>Heteroptera</taxon>
        <taxon>Panheteroptera</taxon>
        <taxon>Cimicomorpha</taxon>
        <taxon>Miridae</taxon>
        <taxon>Mirini</taxon>
        <taxon>Lygus</taxon>
    </lineage>
</organism>
<keyword evidence="2" id="KW-0732">Signal</keyword>
<dbReference type="EMBL" id="GBHO01009629">
    <property type="protein sequence ID" value="JAG33975.1"/>
    <property type="molecule type" value="Transcribed_RNA"/>
</dbReference>